<reference evidence="3" key="1">
    <citation type="submission" date="2020-04" db="EMBL/GenBank/DDBJ databases">
        <authorList>
            <person name="Chiriac C."/>
            <person name="Salcher M."/>
            <person name="Ghai R."/>
            <person name="Kavagutti S V."/>
        </authorList>
    </citation>
    <scope>NUCLEOTIDE SEQUENCE</scope>
</reference>
<organism evidence="3">
    <name type="scientific">uncultured Caudovirales phage</name>
    <dbReference type="NCBI Taxonomy" id="2100421"/>
    <lineage>
        <taxon>Viruses</taxon>
        <taxon>Duplodnaviria</taxon>
        <taxon>Heunggongvirae</taxon>
        <taxon>Uroviricota</taxon>
        <taxon>Caudoviricetes</taxon>
        <taxon>Peduoviridae</taxon>
        <taxon>Maltschvirus</taxon>
        <taxon>Maltschvirus maltsch</taxon>
    </lineage>
</organism>
<dbReference type="EMBL" id="LR796639">
    <property type="protein sequence ID" value="CAB4155345.1"/>
    <property type="molecule type" value="Genomic_DNA"/>
</dbReference>
<keyword evidence="2" id="KW-1133">Transmembrane helix</keyword>
<evidence type="ECO:0000256" key="1">
    <source>
        <dbReference type="SAM" id="MobiDB-lite"/>
    </source>
</evidence>
<evidence type="ECO:0000256" key="2">
    <source>
        <dbReference type="SAM" id="Phobius"/>
    </source>
</evidence>
<feature type="compositionally biased region" description="Polar residues" evidence="1">
    <location>
        <begin position="1"/>
        <end position="12"/>
    </location>
</feature>
<gene>
    <name evidence="3" type="ORF">UFOVP658_1</name>
</gene>
<keyword evidence="2" id="KW-0472">Membrane</keyword>
<evidence type="ECO:0000313" key="3">
    <source>
        <dbReference type="EMBL" id="CAB4155345.1"/>
    </source>
</evidence>
<protein>
    <submittedName>
        <fullName evidence="3">Uncharacterized protein</fullName>
    </submittedName>
</protein>
<feature type="region of interest" description="Disordered" evidence="1">
    <location>
        <begin position="1"/>
        <end position="33"/>
    </location>
</feature>
<feature type="non-terminal residue" evidence="3">
    <location>
        <position position="1"/>
    </location>
</feature>
<proteinExistence type="predicted"/>
<feature type="transmembrane region" description="Helical" evidence="2">
    <location>
        <begin position="38"/>
        <end position="56"/>
    </location>
</feature>
<keyword evidence="2" id="KW-0812">Transmembrane</keyword>
<sequence>VPDLGISSSPKTTVHDHSSHPHGLLPATGSNSSNGIKLALFIASIGLIVMSIRGMFSDSKKNKKGA</sequence>
<name>A0A6J5NDW9_9CAUD</name>
<accession>A0A6J5NDW9</accession>